<feature type="binding site" evidence="17">
    <location>
        <begin position="400"/>
        <end position="401"/>
    </location>
    <ligand>
        <name>acetyl-CoA</name>
        <dbReference type="ChEBI" id="CHEBI:57288"/>
    </ligand>
</feature>
<comment type="caution">
    <text evidence="19">The sequence shown here is derived from an EMBL/GenBank/DDBJ whole genome shotgun (WGS) entry which is preliminary data.</text>
</comment>
<keyword evidence="4 17" id="KW-0808">Transferase</keyword>
<feature type="binding site" evidence="17">
    <location>
        <position position="391"/>
    </location>
    <ligand>
        <name>UDP-N-acetyl-alpha-D-glucosamine</name>
        <dbReference type="ChEBI" id="CHEBI:57705"/>
    </ligand>
</feature>
<evidence type="ECO:0000256" key="12">
    <source>
        <dbReference type="ARBA" id="ARBA00023315"/>
    </source>
</evidence>
<evidence type="ECO:0000256" key="13">
    <source>
        <dbReference type="ARBA" id="ARBA00023316"/>
    </source>
</evidence>
<dbReference type="CDD" id="cd03353">
    <property type="entry name" value="LbH_GlmU_C"/>
    <property type="match status" value="1"/>
</dbReference>
<comment type="cofactor">
    <cofactor evidence="17">
        <name>Mg(2+)</name>
        <dbReference type="ChEBI" id="CHEBI:18420"/>
    </cofactor>
    <text evidence="17">Binds 1 Mg(2+) ion per subunit.</text>
</comment>
<dbReference type="Gene3D" id="2.160.10.10">
    <property type="entry name" value="Hexapeptide repeat proteins"/>
    <property type="match status" value="1"/>
</dbReference>
<evidence type="ECO:0000256" key="6">
    <source>
        <dbReference type="ARBA" id="ARBA00022723"/>
    </source>
</evidence>
<dbReference type="PANTHER" id="PTHR43584:SF3">
    <property type="entry name" value="BIFUNCTIONAL PROTEIN GLMU"/>
    <property type="match status" value="1"/>
</dbReference>
<accession>A0A7I9V6J2</accession>
<dbReference type="Proteomes" id="UP000444960">
    <property type="component" value="Unassembled WGS sequence"/>
</dbReference>
<dbReference type="EMBL" id="BJOV01000003">
    <property type="protein sequence ID" value="GEE00907.1"/>
    <property type="molecule type" value="Genomic_DNA"/>
</dbReference>
<dbReference type="EC" id="2.7.7.23" evidence="17"/>
<dbReference type="OrthoDB" id="9775031at2"/>
<comment type="similarity">
    <text evidence="17">In the N-terminal section; belongs to the N-acetylglucosamine-1-phosphate uridyltransferase family.</text>
</comment>
<dbReference type="PANTHER" id="PTHR43584">
    <property type="entry name" value="NUCLEOTIDYL TRANSFERASE"/>
    <property type="match status" value="1"/>
</dbReference>
<feature type="binding site" evidence="17">
    <location>
        <position position="169"/>
    </location>
    <ligand>
        <name>UDP-N-acetyl-alpha-D-glucosamine</name>
        <dbReference type="ChEBI" id="CHEBI:57705"/>
    </ligand>
</feature>
<feature type="binding site" evidence="17">
    <location>
        <position position="437"/>
    </location>
    <ligand>
        <name>acetyl-CoA</name>
        <dbReference type="ChEBI" id="CHEBI:57288"/>
    </ligand>
</feature>
<dbReference type="CDD" id="cd02540">
    <property type="entry name" value="GT2_GlmU_N_bac"/>
    <property type="match status" value="1"/>
</dbReference>
<dbReference type="Gene3D" id="3.90.550.10">
    <property type="entry name" value="Spore Coat Polysaccharide Biosynthesis Protein SpsA, Chain A"/>
    <property type="match status" value="1"/>
</dbReference>
<dbReference type="GO" id="GO:0000287">
    <property type="term" value="F:magnesium ion binding"/>
    <property type="evidence" value="ECO:0007669"/>
    <property type="project" value="UniProtKB-UniRule"/>
</dbReference>
<feature type="binding site" evidence="17">
    <location>
        <position position="365"/>
    </location>
    <ligand>
        <name>UDP-N-acetyl-alpha-D-glucosamine</name>
        <dbReference type="ChEBI" id="CHEBI:57705"/>
    </ligand>
</feature>
<feature type="binding site" evidence="17">
    <location>
        <position position="380"/>
    </location>
    <ligand>
        <name>UDP-N-acetyl-alpha-D-glucosamine</name>
        <dbReference type="ChEBI" id="CHEBI:57705"/>
    </ligand>
</feature>
<dbReference type="SUPFAM" id="SSF53448">
    <property type="entry name" value="Nucleotide-diphospho-sugar transferases"/>
    <property type="match status" value="1"/>
</dbReference>
<reference evidence="20" key="1">
    <citation type="submission" date="2019-06" db="EMBL/GenBank/DDBJ databases">
        <title>Gordonia isolated from sludge of a wastewater treatment plant.</title>
        <authorList>
            <person name="Tamura T."/>
            <person name="Aoyama K."/>
            <person name="Kang Y."/>
            <person name="Saito S."/>
            <person name="Akiyama N."/>
            <person name="Yazawa K."/>
            <person name="Gonoi T."/>
            <person name="Mikami Y."/>
        </authorList>
    </citation>
    <scope>NUCLEOTIDE SEQUENCE [LARGE SCALE GENOMIC DNA]</scope>
    <source>
        <strain evidence="20">NBRC 107696</strain>
    </source>
</reference>
<evidence type="ECO:0000256" key="8">
    <source>
        <dbReference type="ARBA" id="ARBA00022842"/>
    </source>
</evidence>
<dbReference type="InterPro" id="IPR005835">
    <property type="entry name" value="NTP_transferase_dom"/>
</dbReference>
<evidence type="ECO:0000313" key="20">
    <source>
        <dbReference type="Proteomes" id="UP000444960"/>
    </source>
</evidence>
<dbReference type="GO" id="GO:0008360">
    <property type="term" value="P:regulation of cell shape"/>
    <property type="evidence" value="ECO:0007669"/>
    <property type="project" value="UniProtKB-KW"/>
</dbReference>
<keyword evidence="20" id="KW-1185">Reference proteome</keyword>
<dbReference type="SUPFAM" id="SSF51161">
    <property type="entry name" value="Trimeric LpxA-like enzymes"/>
    <property type="match status" value="1"/>
</dbReference>
<comment type="pathway">
    <text evidence="17">Bacterial outer membrane biogenesis; LPS lipid A biosynthesis.</text>
</comment>
<dbReference type="InterPro" id="IPR011004">
    <property type="entry name" value="Trimer_LpxA-like_sf"/>
</dbReference>
<dbReference type="UniPathway" id="UPA00113">
    <property type="reaction ID" value="UER00532"/>
</dbReference>
<dbReference type="InterPro" id="IPR029044">
    <property type="entry name" value="Nucleotide-diphossugar_trans"/>
</dbReference>
<proteinExistence type="inferred from homology"/>
<keyword evidence="5 17" id="KW-0548">Nucleotidyltransferase</keyword>
<evidence type="ECO:0000256" key="3">
    <source>
        <dbReference type="ARBA" id="ARBA00022490"/>
    </source>
</evidence>
<dbReference type="PROSITE" id="PS00101">
    <property type="entry name" value="HEXAPEP_TRANSFERASES"/>
    <property type="match status" value="1"/>
</dbReference>
<keyword evidence="13 17" id="KW-0961">Cell wall biogenesis/degradation</keyword>
<dbReference type="UniPathway" id="UPA00973"/>
<feature type="binding site" evidence="17">
    <location>
        <position position="394"/>
    </location>
    <ligand>
        <name>acetyl-CoA</name>
        <dbReference type="ChEBI" id="CHEBI:57288"/>
    </ligand>
</feature>
<protein>
    <recommendedName>
        <fullName evidence="17">Bifunctional protein GlmU</fullName>
    </recommendedName>
    <domain>
        <recommendedName>
            <fullName evidence="17">UDP-N-acetylglucosamine pyrophosphorylase</fullName>
            <ecNumber evidence="17">2.7.7.23</ecNumber>
        </recommendedName>
        <alternativeName>
            <fullName evidence="17">N-acetylglucosamine-1-phosphate uridyltransferase</fullName>
        </alternativeName>
    </domain>
    <domain>
        <recommendedName>
            <fullName evidence="17">Glucosamine-1-phosphate N-acetyltransferase</fullName>
            <ecNumber evidence="17">2.3.1.157</ecNumber>
        </recommendedName>
    </domain>
</protein>
<dbReference type="RefSeq" id="WP_161894778.1">
    <property type="nucleotide sequence ID" value="NZ_BJOV01000003.1"/>
</dbReference>
<dbReference type="AlphaFoldDB" id="A0A7I9V6J2"/>
<dbReference type="InterPro" id="IPR005882">
    <property type="entry name" value="Bifunctional_GlmU"/>
</dbReference>
<dbReference type="Pfam" id="PF00483">
    <property type="entry name" value="NTP_transferase"/>
    <property type="match status" value="1"/>
</dbReference>
<evidence type="ECO:0000256" key="10">
    <source>
        <dbReference type="ARBA" id="ARBA00022984"/>
    </source>
</evidence>
<dbReference type="EC" id="2.3.1.157" evidence="17"/>
<keyword evidence="10 17" id="KW-0573">Peptidoglycan synthesis</keyword>
<feature type="region of interest" description="Pyrophosphorylase" evidence="17">
    <location>
        <begin position="1"/>
        <end position="244"/>
    </location>
</feature>
<evidence type="ECO:0000256" key="1">
    <source>
        <dbReference type="ARBA" id="ARBA00005166"/>
    </source>
</evidence>
<dbReference type="GO" id="GO:0005737">
    <property type="term" value="C:cytoplasm"/>
    <property type="evidence" value="ECO:0007669"/>
    <property type="project" value="UniProtKB-SubCell"/>
</dbReference>
<keyword evidence="12 17" id="KW-0012">Acyltransferase</keyword>
<evidence type="ECO:0000256" key="11">
    <source>
        <dbReference type="ARBA" id="ARBA00023268"/>
    </source>
</evidence>
<evidence type="ECO:0000256" key="4">
    <source>
        <dbReference type="ARBA" id="ARBA00022679"/>
    </source>
</evidence>
<keyword evidence="3 17" id="KW-0963">Cytoplasm</keyword>
<evidence type="ECO:0000256" key="17">
    <source>
        <dbReference type="HAMAP-Rule" id="MF_01631"/>
    </source>
</evidence>
<keyword evidence="11 17" id="KW-0511">Multifunctional enzyme</keyword>
<feature type="binding site" evidence="17">
    <location>
        <position position="419"/>
    </location>
    <ligand>
        <name>acetyl-CoA</name>
        <dbReference type="ChEBI" id="CHEBI:57288"/>
    </ligand>
</feature>
<comment type="similarity">
    <text evidence="17">In the C-terminal section; belongs to the transferase hexapeptide repeat family.</text>
</comment>
<feature type="binding site" evidence="17">
    <location>
        <position position="242"/>
    </location>
    <ligand>
        <name>UDP-N-acetyl-alpha-D-glucosamine</name>
        <dbReference type="ChEBI" id="CHEBI:57705"/>
    </ligand>
</feature>
<feature type="domain" description="Nucleotidyl transferase" evidence="18">
    <location>
        <begin position="12"/>
        <end position="233"/>
    </location>
</feature>
<feature type="binding site" evidence="17">
    <location>
        <position position="242"/>
    </location>
    <ligand>
        <name>Mg(2+)</name>
        <dbReference type="ChEBI" id="CHEBI:18420"/>
    </ligand>
</feature>
<feature type="region of interest" description="Linker" evidence="17">
    <location>
        <begin position="245"/>
        <end position="265"/>
    </location>
</feature>
<dbReference type="GO" id="GO:0003977">
    <property type="term" value="F:UDP-N-acetylglucosamine diphosphorylase activity"/>
    <property type="evidence" value="ECO:0007669"/>
    <property type="project" value="UniProtKB-UniRule"/>
</dbReference>
<feature type="binding site" evidence="17">
    <location>
        <position position="347"/>
    </location>
    <ligand>
        <name>UDP-N-acetyl-alpha-D-glucosamine</name>
        <dbReference type="ChEBI" id="CHEBI:57705"/>
    </ligand>
</feature>
<evidence type="ECO:0000256" key="16">
    <source>
        <dbReference type="ARBA" id="ARBA00049628"/>
    </source>
</evidence>
<dbReference type="GO" id="GO:0019134">
    <property type="term" value="F:glucosamine-1-phosphate N-acetyltransferase activity"/>
    <property type="evidence" value="ECO:0007669"/>
    <property type="project" value="UniProtKB-UniRule"/>
</dbReference>
<feature type="binding site" evidence="17">
    <location>
        <position position="154"/>
    </location>
    <ligand>
        <name>UDP-N-acetyl-alpha-D-glucosamine</name>
        <dbReference type="ChEBI" id="CHEBI:57705"/>
    </ligand>
</feature>
<organism evidence="19 20">
    <name type="scientific">Gordonia spumicola</name>
    <dbReference type="NCBI Taxonomy" id="589161"/>
    <lineage>
        <taxon>Bacteria</taxon>
        <taxon>Bacillati</taxon>
        <taxon>Actinomycetota</taxon>
        <taxon>Actinomycetes</taxon>
        <taxon>Mycobacteriales</taxon>
        <taxon>Gordoniaceae</taxon>
        <taxon>Gordonia</taxon>
    </lineage>
</organism>
<evidence type="ECO:0000256" key="9">
    <source>
        <dbReference type="ARBA" id="ARBA00022960"/>
    </source>
</evidence>
<dbReference type="GO" id="GO:0009252">
    <property type="term" value="P:peptidoglycan biosynthetic process"/>
    <property type="evidence" value="ECO:0007669"/>
    <property type="project" value="UniProtKB-UniRule"/>
</dbReference>
<dbReference type="GO" id="GO:0000902">
    <property type="term" value="P:cell morphogenesis"/>
    <property type="evidence" value="ECO:0007669"/>
    <property type="project" value="UniProtKB-UniRule"/>
</dbReference>
<comment type="subunit">
    <text evidence="17">Homotrimer.</text>
</comment>
<feature type="active site" description="Proton acceptor" evidence="17">
    <location>
        <position position="377"/>
    </location>
</feature>
<keyword evidence="6 17" id="KW-0479">Metal-binding</keyword>
<feature type="binding site" evidence="17">
    <location>
        <position position="29"/>
    </location>
    <ligand>
        <name>UDP-N-acetyl-alpha-D-glucosamine</name>
        <dbReference type="ChEBI" id="CHEBI:57705"/>
    </ligand>
</feature>
<comment type="pathway">
    <text evidence="1 17">Nucleotide-sugar biosynthesis; UDP-N-acetyl-alpha-D-glucosamine biosynthesis; N-acetyl-alpha-D-glucosamine 1-phosphate from alpha-D-glucosamine 6-phosphate (route II): step 2/2.</text>
</comment>
<name>A0A7I9V6J2_9ACTN</name>
<gene>
    <name evidence="17 19" type="primary">glmU</name>
    <name evidence="19" type="ORF">nbrc107696_13530</name>
</gene>
<feature type="binding site" evidence="17">
    <location>
        <begin position="15"/>
        <end position="18"/>
    </location>
    <ligand>
        <name>UDP-N-acetyl-alpha-D-glucosamine</name>
        <dbReference type="ChEBI" id="CHEBI:57705"/>
    </ligand>
</feature>
<evidence type="ECO:0000259" key="18">
    <source>
        <dbReference type="Pfam" id="PF00483"/>
    </source>
</evidence>
<comment type="catalytic activity">
    <reaction evidence="15 17">
        <text>N-acetyl-alpha-D-glucosamine 1-phosphate + UTP + H(+) = UDP-N-acetyl-alpha-D-glucosamine + diphosphate</text>
        <dbReference type="Rhea" id="RHEA:13509"/>
        <dbReference type="ChEBI" id="CHEBI:15378"/>
        <dbReference type="ChEBI" id="CHEBI:33019"/>
        <dbReference type="ChEBI" id="CHEBI:46398"/>
        <dbReference type="ChEBI" id="CHEBI:57705"/>
        <dbReference type="ChEBI" id="CHEBI:57776"/>
        <dbReference type="EC" id="2.7.7.23"/>
    </reaction>
</comment>
<evidence type="ECO:0000256" key="15">
    <source>
        <dbReference type="ARBA" id="ARBA00048493"/>
    </source>
</evidence>
<comment type="function">
    <text evidence="16 17">Catalyzes the last two sequential reactions in the de novo biosynthetic pathway for UDP-N-acetylglucosamine (UDP-GlcNAc). The C-terminal domain catalyzes the transfer of acetyl group from acetyl coenzyme A to glucosamine-1-phosphate (GlcN-1-P) to produce N-acetylglucosamine-1-phosphate (GlcNAc-1-P), which is converted into UDP-GlcNAc by the transfer of uridine 5-monophosphate (from uridine 5-triphosphate), a reaction catalyzed by the N-terminal domain.</text>
</comment>
<evidence type="ECO:0000256" key="7">
    <source>
        <dbReference type="ARBA" id="ARBA00022737"/>
    </source>
</evidence>
<dbReference type="GO" id="GO:0009245">
    <property type="term" value="P:lipid A biosynthetic process"/>
    <property type="evidence" value="ECO:0007669"/>
    <property type="project" value="UniProtKB-UniRule"/>
</dbReference>
<feature type="binding site" evidence="17">
    <location>
        <position position="116"/>
    </location>
    <ligand>
        <name>Mg(2+)</name>
        <dbReference type="ChEBI" id="CHEBI:18420"/>
    </ligand>
</feature>
<dbReference type="HAMAP" id="MF_01631">
    <property type="entry name" value="GlmU"/>
    <property type="match status" value="1"/>
</dbReference>
<feature type="binding site" evidence="17">
    <location>
        <begin position="91"/>
        <end position="92"/>
    </location>
    <ligand>
        <name>UDP-N-acetyl-alpha-D-glucosamine</name>
        <dbReference type="ChEBI" id="CHEBI:57705"/>
    </ligand>
</feature>
<feature type="binding site" evidence="17">
    <location>
        <position position="184"/>
    </location>
    <ligand>
        <name>UDP-N-acetyl-alpha-D-glucosamine</name>
        <dbReference type="ChEBI" id="CHEBI:57705"/>
    </ligand>
</feature>
<dbReference type="InterPro" id="IPR038009">
    <property type="entry name" value="GlmU_C_LbH"/>
</dbReference>
<dbReference type="NCBIfam" id="TIGR01173">
    <property type="entry name" value="glmU"/>
    <property type="match status" value="1"/>
</dbReference>
<dbReference type="GO" id="GO:0006048">
    <property type="term" value="P:UDP-N-acetylglucosamine biosynthetic process"/>
    <property type="evidence" value="ECO:0007669"/>
    <property type="project" value="UniProtKB-UniPathway"/>
</dbReference>
<dbReference type="InterPro" id="IPR050065">
    <property type="entry name" value="GlmU-like"/>
</dbReference>
<comment type="catalytic activity">
    <reaction evidence="14 17">
        <text>alpha-D-glucosamine 1-phosphate + acetyl-CoA = N-acetyl-alpha-D-glucosamine 1-phosphate + CoA + H(+)</text>
        <dbReference type="Rhea" id="RHEA:13725"/>
        <dbReference type="ChEBI" id="CHEBI:15378"/>
        <dbReference type="ChEBI" id="CHEBI:57287"/>
        <dbReference type="ChEBI" id="CHEBI:57288"/>
        <dbReference type="ChEBI" id="CHEBI:57776"/>
        <dbReference type="ChEBI" id="CHEBI:58516"/>
        <dbReference type="EC" id="2.3.1.157"/>
    </reaction>
</comment>
<comment type="caution">
    <text evidence="17">Lacks conserved residue(s) required for the propagation of feature annotation.</text>
</comment>
<evidence type="ECO:0000256" key="5">
    <source>
        <dbReference type="ARBA" id="ARBA00022695"/>
    </source>
</evidence>
<feature type="region of interest" description="N-acetyltransferase" evidence="17">
    <location>
        <begin position="266"/>
        <end position="489"/>
    </location>
</feature>
<keyword evidence="8 17" id="KW-0460">Magnesium</keyword>
<dbReference type="InterPro" id="IPR018357">
    <property type="entry name" value="Hexapep_transf_CS"/>
</dbReference>
<keyword evidence="9 17" id="KW-0133">Cell shape</keyword>
<dbReference type="NCBIfam" id="NF010932">
    <property type="entry name" value="PRK14352.1"/>
    <property type="match status" value="1"/>
</dbReference>
<dbReference type="GO" id="GO:0071555">
    <property type="term" value="P:cell wall organization"/>
    <property type="evidence" value="ECO:0007669"/>
    <property type="project" value="UniProtKB-KW"/>
</dbReference>
<evidence type="ECO:0000256" key="14">
    <source>
        <dbReference type="ARBA" id="ARBA00048247"/>
    </source>
</evidence>
<sequence length="489" mass="50240">MSSQPATTGIAVIVLAAGAGTRMKSKTPKILHRIGGRSLVGHAMHGADGINPDALVGVVSHQRERVIDEIGRTAGVLGREILIAEQDEPRGTGDAARVGMAEIVDFDGTVLVTVADAPLLDAQTLAALVGTHTAGDGAAVTLTSFVVADPTGYGRIVRNPAGEVTAIVEHKDASDAELAIDEVNAGIYAFDAAVLRDGLSKLSTDNAQGEFYLTDVVAIAREAGQAVRAHVVDDPAVVAGCNDRAQLAALGAELNRRTVRRHMLAGVTVVDPATTWIDVDVVLGQDVHIEPGTQLHGRCVIADDVVLGPDTTLDSVVVGAGAKVVRTHGSASIIGAGADVGPFAYLRPGTDLGEQGKIGAFVETKNAQIGNGTKIPHLTYVGDAEIGECTNIGASSVFVNYDGVNKHKTVIGSHCRTGSDNMFVAPLTIGDGVYTGAGTVLRGDVPAGALAVSAGSQRIIEDWVPKKRPGTAAADAALAAKNDLDQENN</sequence>
<evidence type="ECO:0000256" key="2">
    <source>
        <dbReference type="ARBA" id="ARBA00005208"/>
    </source>
</evidence>
<evidence type="ECO:0000313" key="19">
    <source>
        <dbReference type="EMBL" id="GEE00907.1"/>
    </source>
</evidence>
<dbReference type="GO" id="GO:0016020">
    <property type="term" value="C:membrane"/>
    <property type="evidence" value="ECO:0007669"/>
    <property type="project" value="GOC"/>
</dbReference>
<comment type="pathway">
    <text evidence="2 17">Nucleotide-sugar biosynthesis; UDP-N-acetyl-alpha-D-glucosamine biosynthesis; UDP-N-acetyl-alpha-D-glucosamine from N-acetyl-alpha-D-glucosamine 1-phosphate: step 1/1.</text>
</comment>
<keyword evidence="7 17" id="KW-0677">Repeat</keyword>
<feature type="binding site" evidence="17">
    <location>
        <position position="86"/>
    </location>
    <ligand>
        <name>UDP-N-acetyl-alpha-D-glucosamine</name>
        <dbReference type="ChEBI" id="CHEBI:57705"/>
    </ligand>
</feature>
<comment type="subcellular location">
    <subcellularLocation>
        <location evidence="17">Cytoplasm</location>
    </subcellularLocation>
</comment>